<evidence type="ECO:0000313" key="3">
    <source>
        <dbReference type="EMBL" id="ABL90206.1"/>
    </source>
</evidence>
<protein>
    <recommendedName>
        <fullName evidence="2">(S)-ureidoglycine aminohydrolase cupin domain-containing protein</fullName>
    </recommendedName>
</protein>
<dbReference type="STRING" id="189918.Mkms_0992"/>
<dbReference type="Gene3D" id="2.60.120.10">
    <property type="entry name" value="Jelly Rolls"/>
    <property type="match status" value="1"/>
</dbReference>
<dbReference type="InterPro" id="IPR011051">
    <property type="entry name" value="RmlC_Cupin_sf"/>
</dbReference>
<feature type="compositionally biased region" description="Basic and acidic residues" evidence="1">
    <location>
        <begin position="13"/>
        <end position="24"/>
    </location>
</feature>
<dbReference type="EMBL" id="CP000518">
    <property type="protein sequence ID" value="ABL90206.1"/>
    <property type="molecule type" value="Genomic_DNA"/>
</dbReference>
<dbReference type="KEGG" id="mkm:Mkms_0992"/>
<dbReference type="PANTHER" id="PTHR40943:SF1">
    <property type="entry name" value="CYTOPLASMIC PROTEIN"/>
    <property type="match status" value="1"/>
</dbReference>
<feature type="domain" description="(S)-ureidoglycine aminohydrolase cupin" evidence="2">
    <location>
        <begin position="38"/>
        <end position="109"/>
    </location>
</feature>
<gene>
    <name evidence="3" type="ordered locus">Mkms_0992</name>
</gene>
<reference evidence="3" key="1">
    <citation type="submission" date="2006-12" db="EMBL/GenBank/DDBJ databases">
        <title>Complete sequence of chromosome of Mycobacterium sp. KMS.</title>
        <authorList>
            <consortium name="US DOE Joint Genome Institute"/>
            <person name="Copeland A."/>
            <person name="Lucas S."/>
            <person name="Lapidus A."/>
            <person name="Barry K."/>
            <person name="Detter J.C."/>
            <person name="Glavina del Rio T."/>
            <person name="Hammon N."/>
            <person name="Israni S."/>
            <person name="Dalin E."/>
            <person name="Tice H."/>
            <person name="Pitluck S."/>
            <person name="Kiss H."/>
            <person name="Brettin T."/>
            <person name="Bruce D."/>
            <person name="Han C."/>
            <person name="Tapia R."/>
            <person name="Gilna P."/>
            <person name="Schmutz J."/>
            <person name="Larimer F."/>
            <person name="Land M."/>
            <person name="Hauser L."/>
            <person name="Kyrpides N."/>
            <person name="Mikhailova N."/>
            <person name="Miller C.D."/>
            <person name="Richardson P."/>
        </authorList>
    </citation>
    <scope>NUCLEOTIDE SEQUENCE [LARGE SCALE GENOMIC DNA]</scope>
    <source>
        <strain evidence="3">KMS</strain>
    </source>
</reference>
<organism evidence="3">
    <name type="scientific">Mycobacterium sp. (strain KMS)</name>
    <dbReference type="NCBI Taxonomy" id="189918"/>
    <lineage>
        <taxon>Bacteria</taxon>
        <taxon>Bacillati</taxon>
        <taxon>Actinomycetota</taxon>
        <taxon>Actinomycetes</taxon>
        <taxon>Mycobacteriales</taxon>
        <taxon>Mycobacteriaceae</taxon>
        <taxon>Mycobacterium</taxon>
    </lineage>
</organism>
<evidence type="ECO:0000259" key="2">
    <source>
        <dbReference type="Pfam" id="PF05899"/>
    </source>
</evidence>
<proteinExistence type="predicted"/>
<feature type="region of interest" description="Disordered" evidence="1">
    <location>
        <begin position="1"/>
        <end position="29"/>
    </location>
</feature>
<dbReference type="OrthoDB" id="9799053at2"/>
<dbReference type="HOGENOM" id="CLU_147448_0_0_11"/>
<evidence type="ECO:0000256" key="1">
    <source>
        <dbReference type="SAM" id="MobiDB-lite"/>
    </source>
</evidence>
<dbReference type="InterPro" id="IPR008579">
    <property type="entry name" value="UGlyAH_Cupin_dom"/>
</dbReference>
<dbReference type="AlphaFoldDB" id="A1UBJ8"/>
<accession>A1UBJ8</accession>
<dbReference type="PANTHER" id="PTHR40943">
    <property type="entry name" value="CYTOPLASMIC PROTEIN-RELATED"/>
    <property type="match status" value="1"/>
</dbReference>
<dbReference type="SUPFAM" id="SSF51182">
    <property type="entry name" value="RmlC-like cupins"/>
    <property type="match status" value="1"/>
</dbReference>
<sequence length="113" mass="11835">MPPNSVVPAAALDLDHEPVPEDQRVAGSPTTAVRTLTELHGVEVGVWGMSVGGMRDIEADEVFVVLSGSAQVEFADGSPALDLNRGDVVRLAAGSHTVWTVTETLRKVYLAAG</sequence>
<dbReference type="Pfam" id="PF05899">
    <property type="entry name" value="Cupin_3"/>
    <property type="match status" value="1"/>
</dbReference>
<name>A1UBJ8_MYCSK</name>
<dbReference type="InterPro" id="IPR014710">
    <property type="entry name" value="RmlC-like_jellyroll"/>
</dbReference>